<dbReference type="HAMAP" id="MF_00645">
    <property type="entry name" value="AMMECR1"/>
    <property type="match status" value="1"/>
</dbReference>
<dbReference type="KEGG" id="hmr:Hipma_0302"/>
<keyword evidence="3" id="KW-1185">Reference proteome</keyword>
<dbReference type="OrthoDB" id="9782820at2"/>
<sequence length="203" mass="22972">MNLSLKEGEFLVRLAREAIEYFFKNKEIMPLPEEYPEIFNQKRGVFVTLNSYPNQQLRGCIGYPLAYEPLIKGVISSALSAAFADPRFEPLNTVELDKVTVEVTVLSPMIQLDASRPYTEQIKVGRDGLYVVCGASSGLLLPQVPVEWGWDEEAFLANVCHKAGLPYTCYKDSSCTFYRFTGQIFEEETPNGRVIEKKIEEVL</sequence>
<dbReference type="PANTHER" id="PTHR13016">
    <property type="entry name" value="AMMECR1 HOMOLOG"/>
    <property type="match status" value="1"/>
</dbReference>
<dbReference type="NCBIfam" id="TIGR00296">
    <property type="entry name" value="TIGR00296 family protein"/>
    <property type="match status" value="1"/>
</dbReference>
<evidence type="ECO:0000313" key="3">
    <source>
        <dbReference type="Proteomes" id="UP000008139"/>
    </source>
</evidence>
<feature type="domain" description="AMMECR1" evidence="1">
    <location>
        <begin position="6"/>
        <end position="196"/>
    </location>
</feature>
<dbReference type="EMBL" id="CP002606">
    <property type="protein sequence ID" value="AEA33279.1"/>
    <property type="molecule type" value="Genomic_DNA"/>
</dbReference>
<dbReference type="InterPro" id="IPR002733">
    <property type="entry name" value="AMMECR1_domain"/>
</dbReference>
<organism evidence="2 3">
    <name type="scientific">Hippea maritima (strain ATCC 700847 / DSM 10411 / MH2)</name>
    <dbReference type="NCBI Taxonomy" id="760142"/>
    <lineage>
        <taxon>Bacteria</taxon>
        <taxon>Pseudomonadati</taxon>
        <taxon>Campylobacterota</taxon>
        <taxon>Desulfurellia</taxon>
        <taxon>Desulfurellales</taxon>
        <taxon>Hippeaceae</taxon>
        <taxon>Hippea</taxon>
    </lineage>
</organism>
<dbReference type="PANTHER" id="PTHR13016:SF0">
    <property type="entry name" value="AMME SYNDROME CANDIDATE GENE 1 PROTEIN"/>
    <property type="match status" value="1"/>
</dbReference>
<gene>
    <name evidence="2" type="ordered locus">Hipma_0302</name>
</gene>
<proteinExistence type="inferred from homology"/>
<dbReference type="PROSITE" id="PS51112">
    <property type="entry name" value="AMMECR1"/>
    <property type="match status" value="1"/>
</dbReference>
<reference evidence="2 3" key="1">
    <citation type="journal article" date="2011" name="Stand. Genomic Sci.">
        <title>Complete genome sequence of the thermophilic sulfur-reducer Hippea maritima type strain (MH(2)).</title>
        <authorList>
            <person name="Huntemann M."/>
            <person name="Lu M."/>
            <person name="Nolan M."/>
            <person name="Lapidus A."/>
            <person name="Lucas S."/>
            <person name="Hammon N."/>
            <person name="Deshpande S."/>
            <person name="Cheng J.F."/>
            <person name="Tapia R."/>
            <person name="Han C."/>
            <person name="Goodwin L."/>
            <person name="Pitluck S."/>
            <person name="Liolios K."/>
            <person name="Pagani I."/>
            <person name="Ivanova N."/>
            <person name="Ovchinikova G."/>
            <person name="Pati A."/>
            <person name="Chen A."/>
            <person name="Palaniappan K."/>
            <person name="Land M."/>
            <person name="Hauser L."/>
            <person name="Jeffries C.D."/>
            <person name="Detter J.C."/>
            <person name="Brambilla E.M."/>
            <person name="Rohde M."/>
            <person name="Spring S."/>
            <person name="Goker M."/>
            <person name="Woyke T."/>
            <person name="Bristow J."/>
            <person name="Eisen J.A."/>
            <person name="Markowitz V."/>
            <person name="Hugenholtz P."/>
            <person name="Kyrpides N.C."/>
            <person name="Klenk H.P."/>
            <person name="Mavromatis K."/>
        </authorList>
    </citation>
    <scope>NUCLEOTIDE SEQUENCE [LARGE SCALE GENOMIC DNA]</scope>
    <source>
        <strain evidence="3">ATCC 700847 / DSM 10411 / MH2</strain>
    </source>
</reference>
<dbReference type="Gene3D" id="3.30.700.20">
    <property type="entry name" value="Hypothetical protein ph0010, domain 1"/>
    <property type="match status" value="1"/>
</dbReference>
<reference evidence="3" key="2">
    <citation type="submission" date="2011-03" db="EMBL/GenBank/DDBJ databases">
        <title>The complete genome of Hippea maritima DSM 10411.</title>
        <authorList>
            <consortium name="US DOE Joint Genome Institute (JGI-PGF)"/>
            <person name="Lucas S."/>
            <person name="Copeland A."/>
            <person name="Lapidus A."/>
            <person name="Bruce D."/>
            <person name="Goodwin L."/>
            <person name="Pitluck S."/>
            <person name="Peters L."/>
            <person name="Kyrpides N."/>
            <person name="Mavromatis K."/>
            <person name="Pagani I."/>
            <person name="Ivanova N."/>
            <person name="Mikhailova N."/>
            <person name="Lu M."/>
            <person name="Detter J.C."/>
            <person name="Tapia R."/>
            <person name="Han C."/>
            <person name="Land M."/>
            <person name="Hauser L."/>
            <person name="Markowitz V."/>
            <person name="Cheng J.-F."/>
            <person name="Hugenholtz P."/>
            <person name="Woyke T."/>
            <person name="Wu D."/>
            <person name="Spring S."/>
            <person name="Schroeder M."/>
            <person name="Brambilla E."/>
            <person name="Klenk H.-P."/>
            <person name="Eisen J.A."/>
        </authorList>
    </citation>
    <scope>NUCLEOTIDE SEQUENCE [LARGE SCALE GENOMIC DNA]</scope>
    <source>
        <strain evidence="3">ATCC 700847 / DSM 10411 / MH2</strain>
    </source>
</reference>
<dbReference type="Pfam" id="PF01871">
    <property type="entry name" value="AMMECR1"/>
    <property type="match status" value="1"/>
</dbReference>
<dbReference type="Proteomes" id="UP000008139">
    <property type="component" value="Chromosome"/>
</dbReference>
<dbReference type="eggNOG" id="COG2078">
    <property type="taxonomic scope" value="Bacteria"/>
</dbReference>
<dbReference type="InterPro" id="IPR023472">
    <property type="entry name" value="Uncharacterised_MJ0810"/>
</dbReference>
<dbReference type="InterPro" id="IPR027485">
    <property type="entry name" value="AMMECR1_N"/>
</dbReference>
<dbReference type="NCBIfam" id="TIGR04335">
    <property type="entry name" value="AmmeMemoSam_A"/>
    <property type="match status" value="1"/>
</dbReference>
<evidence type="ECO:0000259" key="1">
    <source>
        <dbReference type="PROSITE" id="PS51112"/>
    </source>
</evidence>
<dbReference type="STRING" id="760142.Hipma_0302"/>
<dbReference type="AlphaFoldDB" id="F2LY14"/>
<dbReference type="RefSeq" id="WP_013681323.1">
    <property type="nucleotide sequence ID" value="NC_015318.1"/>
</dbReference>
<dbReference type="HOGENOM" id="CLU_095686_1_1_7"/>
<dbReference type="InParanoid" id="F2LY14"/>
<evidence type="ECO:0000313" key="2">
    <source>
        <dbReference type="EMBL" id="AEA33279.1"/>
    </source>
</evidence>
<dbReference type="Gene3D" id="3.30.1490.150">
    <property type="entry name" value="Hypothetical protein ph0010, domain 2"/>
    <property type="match status" value="1"/>
</dbReference>
<protein>
    <submittedName>
        <fullName evidence="2">AMMECR1-domain protein</fullName>
    </submittedName>
</protein>
<dbReference type="InterPro" id="IPR027623">
    <property type="entry name" value="AmmeMemoSam_A"/>
</dbReference>
<dbReference type="InterPro" id="IPR023473">
    <property type="entry name" value="AMMECR1"/>
</dbReference>
<name>F2LY14_HIPMA</name>
<dbReference type="SUPFAM" id="SSF143447">
    <property type="entry name" value="AMMECR1-like"/>
    <property type="match status" value="1"/>
</dbReference>
<accession>F2LY14</accession>
<dbReference type="InterPro" id="IPR036071">
    <property type="entry name" value="AMMECR1_dom_sf"/>
</dbReference>